<comment type="caution">
    <text evidence="2">The sequence shown here is derived from an EMBL/GenBank/DDBJ whole genome shotgun (WGS) entry which is preliminary data.</text>
</comment>
<proteinExistence type="predicted"/>
<evidence type="ECO:0000313" key="2">
    <source>
        <dbReference type="EMBL" id="KIL38311.1"/>
    </source>
</evidence>
<dbReference type="Proteomes" id="UP000031967">
    <property type="component" value="Unassembled WGS sequence"/>
</dbReference>
<reference evidence="2 3" key="1">
    <citation type="submission" date="2014-12" db="EMBL/GenBank/DDBJ databases">
        <title>Draft genome sequence of Paenibacillus kamchatkensis strain B-2647.</title>
        <authorList>
            <person name="Karlyshev A.V."/>
            <person name="Kudryashova E.B."/>
        </authorList>
    </citation>
    <scope>NUCLEOTIDE SEQUENCE [LARGE SCALE GENOMIC DNA]</scope>
    <source>
        <strain evidence="2 3">VKM B-2647</strain>
    </source>
</reference>
<protein>
    <submittedName>
        <fullName evidence="2">Uncharacterized protein</fullName>
    </submittedName>
</protein>
<name>A0ABR5AB98_9BACL</name>
<dbReference type="EMBL" id="JXAK01000066">
    <property type="protein sequence ID" value="KIL38311.1"/>
    <property type="molecule type" value="Genomic_DNA"/>
</dbReference>
<evidence type="ECO:0000313" key="3">
    <source>
        <dbReference type="Proteomes" id="UP000031967"/>
    </source>
</evidence>
<gene>
    <name evidence="2" type="ORF">SD70_27230</name>
</gene>
<sequence>MLPKTILRGYDKVTMKYVAKALNMPLPKKKHKGGEQRRMKIPLSALKKDTAAEKKKGKGVKFGAMKGKNTKSDNDADDK</sequence>
<accession>A0ABR5AB98</accession>
<keyword evidence="3" id="KW-1185">Reference proteome</keyword>
<organism evidence="2 3">
    <name type="scientific">Gordoniibacillus kamchatkensis</name>
    <dbReference type="NCBI Taxonomy" id="1590651"/>
    <lineage>
        <taxon>Bacteria</taxon>
        <taxon>Bacillati</taxon>
        <taxon>Bacillota</taxon>
        <taxon>Bacilli</taxon>
        <taxon>Bacillales</taxon>
        <taxon>Paenibacillaceae</taxon>
        <taxon>Gordoniibacillus</taxon>
    </lineage>
</organism>
<evidence type="ECO:0000256" key="1">
    <source>
        <dbReference type="SAM" id="MobiDB-lite"/>
    </source>
</evidence>
<feature type="compositionally biased region" description="Basic and acidic residues" evidence="1">
    <location>
        <begin position="70"/>
        <end position="79"/>
    </location>
</feature>
<dbReference type="RefSeq" id="WP_041051478.1">
    <property type="nucleotide sequence ID" value="NZ_JXAK01000066.1"/>
</dbReference>
<feature type="region of interest" description="Disordered" evidence="1">
    <location>
        <begin position="27"/>
        <end position="79"/>
    </location>
</feature>